<evidence type="ECO:0008006" key="2">
    <source>
        <dbReference type="Google" id="ProtNLM"/>
    </source>
</evidence>
<protein>
    <recommendedName>
        <fullName evidence="2">Helix-turn-helix domain-containing protein</fullName>
    </recommendedName>
</protein>
<accession>A0A0F9I2K9</accession>
<sequence length="103" mass="11802">MVNALVRSDPTISLLTDISERLTRIEERLGADSEPTERCWAPDEVAKRVDRAALTIREWARLDKIPSKRDSRGRRWIADEVAQLIFQYQGLPPEEELSSLSNP</sequence>
<organism evidence="1">
    <name type="scientific">marine sediment metagenome</name>
    <dbReference type="NCBI Taxonomy" id="412755"/>
    <lineage>
        <taxon>unclassified sequences</taxon>
        <taxon>metagenomes</taxon>
        <taxon>ecological metagenomes</taxon>
    </lineage>
</organism>
<proteinExistence type="predicted"/>
<comment type="caution">
    <text evidence="1">The sequence shown here is derived from an EMBL/GenBank/DDBJ whole genome shotgun (WGS) entry which is preliminary data.</text>
</comment>
<reference evidence="1" key="1">
    <citation type="journal article" date="2015" name="Nature">
        <title>Complex archaea that bridge the gap between prokaryotes and eukaryotes.</title>
        <authorList>
            <person name="Spang A."/>
            <person name="Saw J.H."/>
            <person name="Jorgensen S.L."/>
            <person name="Zaremba-Niedzwiedzka K."/>
            <person name="Martijn J."/>
            <person name="Lind A.E."/>
            <person name="van Eijk R."/>
            <person name="Schleper C."/>
            <person name="Guy L."/>
            <person name="Ettema T.J."/>
        </authorList>
    </citation>
    <scope>NUCLEOTIDE SEQUENCE</scope>
</reference>
<dbReference type="AlphaFoldDB" id="A0A0F9I2K9"/>
<dbReference type="EMBL" id="LAZR01013484">
    <property type="protein sequence ID" value="KKM21767.1"/>
    <property type="molecule type" value="Genomic_DNA"/>
</dbReference>
<name>A0A0F9I2K9_9ZZZZ</name>
<gene>
    <name evidence="1" type="ORF">LCGC14_1632100</name>
</gene>
<evidence type="ECO:0000313" key="1">
    <source>
        <dbReference type="EMBL" id="KKM21767.1"/>
    </source>
</evidence>